<dbReference type="Proteomes" id="UP001285636">
    <property type="component" value="Unassembled WGS sequence"/>
</dbReference>
<evidence type="ECO:0000256" key="1">
    <source>
        <dbReference type="SAM" id="Phobius"/>
    </source>
</evidence>
<gene>
    <name evidence="3" type="ORF">RYX45_00805</name>
</gene>
<evidence type="ECO:0000313" key="4">
    <source>
        <dbReference type="Proteomes" id="UP001285636"/>
    </source>
</evidence>
<dbReference type="AlphaFoldDB" id="A0AAJ2NMI9"/>
<proteinExistence type="predicted"/>
<feature type="transmembrane region" description="Helical" evidence="1">
    <location>
        <begin position="88"/>
        <end position="114"/>
    </location>
</feature>
<feature type="transmembrane region" description="Helical" evidence="1">
    <location>
        <begin position="408"/>
        <end position="425"/>
    </location>
</feature>
<feature type="transmembrane region" description="Helical" evidence="1">
    <location>
        <begin position="179"/>
        <end position="199"/>
    </location>
</feature>
<sequence>MLLLAVTIGFLGGAMPGISGAMLVIILLPITYGMETTTAFLLLTGIYAAAVFSGMISAILFRTPGSPEAIATIFDGYPMSKNGEPGRALGIAIFSSVAGGLIGVIFLIFLTPLLADFALKFSSPEYFALAVLGLTVVASLSGGDLLRGLIGVLIGLFIATIGIDVLSGNTRFTFDYPNLMSGVGFVPILIGLFAISEVLRRTREDHRIKNNVQKVKTKIFEAFILKKIAGTIARSSLLGVFVGVLPGVGATTAALLSYSESVRWSKTPEKFGTGHPHGIAAPESANNAAAMGAMVPLLSLGIPGSATTAVILGAFILHGLQPGPMLFTNEINLVYTIFAGLIIVNILILVFAKPFITMFSYTVKISYTILGPIIIILCIIGTFAVRNSMFDVGIMLLFGIVGYYLEKLKFPIATIILGVVLGPMIEEEFRRTLQISGGDFTVFFTRPISATLLSLAFVALVFPTIKKWFISNKNKNKSNINF</sequence>
<organism evidence="3 4">
    <name type="scientific">Alkalihalophilus pseudofirmus</name>
    <name type="common">Bacillus pseudofirmus</name>
    <dbReference type="NCBI Taxonomy" id="79885"/>
    <lineage>
        <taxon>Bacteria</taxon>
        <taxon>Bacillati</taxon>
        <taxon>Bacillota</taxon>
        <taxon>Bacilli</taxon>
        <taxon>Bacillales</taxon>
        <taxon>Bacillaceae</taxon>
        <taxon>Alkalihalophilus</taxon>
    </lineage>
</organism>
<dbReference type="PANTHER" id="PTHR35342:SF5">
    <property type="entry name" value="TRICARBOXYLIC TRANSPORT PROTEIN"/>
    <property type="match status" value="1"/>
</dbReference>
<reference evidence="3" key="1">
    <citation type="submission" date="2023-10" db="EMBL/GenBank/DDBJ databases">
        <title>Screening of Alkalihalophilus pseudofirmusBZ-TG-HK211 and Its Alleviation of Salt Stress on Rapeseed Growth.</title>
        <authorList>
            <person name="Zhao B."/>
            <person name="Guo T."/>
        </authorList>
    </citation>
    <scope>NUCLEOTIDE SEQUENCE</scope>
    <source>
        <strain evidence="3">BZ-TG-HK211</strain>
    </source>
</reference>
<dbReference type="Pfam" id="PF01970">
    <property type="entry name" value="TctA"/>
    <property type="match status" value="1"/>
</dbReference>
<protein>
    <submittedName>
        <fullName evidence="3">Tripartite tricarboxylate transporter permease</fullName>
    </submittedName>
</protein>
<feature type="transmembrane region" description="Helical" evidence="1">
    <location>
        <begin position="332"/>
        <end position="353"/>
    </location>
</feature>
<feature type="transmembrane region" description="Helical" evidence="1">
    <location>
        <begin position="149"/>
        <end position="167"/>
    </location>
</feature>
<evidence type="ECO:0000259" key="2">
    <source>
        <dbReference type="Pfam" id="PF01970"/>
    </source>
</evidence>
<feature type="transmembrane region" description="Helical" evidence="1">
    <location>
        <begin position="445"/>
        <end position="465"/>
    </location>
</feature>
<feature type="transmembrane region" description="Helical" evidence="1">
    <location>
        <begin position="365"/>
        <end position="387"/>
    </location>
</feature>
<name>A0AAJ2NMI9_ALKPS</name>
<dbReference type="EMBL" id="JAWJAY010000001">
    <property type="protein sequence ID" value="MDV2883700.1"/>
    <property type="molecule type" value="Genomic_DNA"/>
</dbReference>
<evidence type="ECO:0000313" key="3">
    <source>
        <dbReference type="EMBL" id="MDV2883700.1"/>
    </source>
</evidence>
<accession>A0AAJ2NMI9</accession>
<dbReference type="InterPro" id="IPR002823">
    <property type="entry name" value="DUF112_TM"/>
</dbReference>
<keyword evidence="1" id="KW-1133">Transmembrane helix</keyword>
<feature type="transmembrane region" description="Helical" evidence="1">
    <location>
        <begin position="300"/>
        <end position="320"/>
    </location>
</feature>
<dbReference type="RefSeq" id="WP_274378534.1">
    <property type="nucleotide sequence ID" value="NZ_CP144224.1"/>
</dbReference>
<feature type="transmembrane region" description="Helical" evidence="1">
    <location>
        <begin position="37"/>
        <end position="61"/>
    </location>
</feature>
<feature type="domain" description="DUF112" evidence="2">
    <location>
        <begin position="2"/>
        <end position="417"/>
    </location>
</feature>
<comment type="caution">
    <text evidence="3">The sequence shown here is derived from an EMBL/GenBank/DDBJ whole genome shotgun (WGS) entry which is preliminary data.</text>
</comment>
<dbReference type="PANTHER" id="PTHR35342">
    <property type="entry name" value="TRICARBOXYLIC TRANSPORT PROTEIN"/>
    <property type="match status" value="1"/>
</dbReference>
<feature type="transmembrane region" description="Helical" evidence="1">
    <location>
        <begin position="126"/>
        <end position="142"/>
    </location>
</feature>
<keyword evidence="1" id="KW-0472">Membrane</keyword>
<keyword evidence="1" id="KW-0812">Transmembrane</keyword>